<proteinExistence type="predicted"/>
<organism evidence="2 3">
    <name type="scientific">Salix brachista</name>
    <dbReference type="NCBI Taxonomy" id="2182728"/>
    <lineage>
        <taxon>Eukaryota</taxon>
        <taxon>Viridiplantae</taxon>
        <taxon>Streptophyta</taxon>
        <taxon>Embryophyta</taxon>
        <taxon>Tracheophyta</taxon>
        <taxon>Spermatophyta</taxon>
        <taxon>Magnoliopsida</taxon>
        <taxon>eudicotyledons</taxon>
        <taxon>Gunneridae</taxon>
        <taxon>Pentapetalae</taxon>
        <taxon>rosids</taxon>
        <taxon>fabids</taxon>
        <taxon>Malpighiales</taxon>
        <taxon>Salicaceae</taxon>
        <taxon>Saliceae</taxon>
        <taxon>Salix</taxon>
    </lineage>
</organism>
<accession>A0A5N5JZ32</accession>
<evidence type="ECO:0000313" key="3">
    <source>
        <dbReference type="Proteomes" id="UP000326939"/>
    </source>
</evidence>
<evidence type="ECO:0000313" key="1">
    <source>
        <dbReference type="EMBL" id="KAB5524413.1"/>
    </source>
</evidence>
<reference evidence="2" key="2">
    <citation type="journal article" date="2019" name="Nat. Commun.">
        <title>Genome-wide analysis of Cushion willow provides insights into alpine plant divergence in a biodiversity hotspot.</title>
        <authorList>
            <person name="Chen J.H."/>
            <person name="Huang Y."/>
            <person name="Brachi B."/>
            <person name="Yun Q.Z."/>
            <person name="Zhang W."/>
            <person name="Lu W."/>
            <person name="Li H.N."/>
            <person name="Li W.Q."/>
            <person name="Sun X.D."/>
            <person name="Wang G.Y."/>
            <person name="He J."/>
            <person name="Zhou Z."/>
            <person name="Chen K.Y."/>
            <person name="Ji Y.H."/>
            <person name="Shi M.M."/>
            <person name="Sun W.G."/>
            <person name="Yang Y.P."/>
            <person name="Zhang R.G."/>
            <person name="Abbott R.J."/>
            <person name="Sun H."/>
        </authorList>
    </citation>
    <scope>NUCLEOTIDE SEQUENCE</scope>
    <source>
        <strain evidence="2">Br00</strain>
        <tissue evidence="2">Leaf</tissue>
    </source>
</reference>
<gene>
    <name evidence="1" type="ORF">DKX38_022162</name>
    <name evidence="2" type="ORF">DKX38_022230</name>
</gene>
<comment type="caution">
    <text evidence="2">The sequence shown here is derived from an EMBL/GenBank/DDBJ whole genome shotgun (WGS) entry which is preliminary data.</text>
</comment>
<reference evidence="3" key="1">
    <citation type="journal article" date="2019" name="Gigascience">
        <title>De novo genome assembly of the endangered Acer yangbiense, a plant species with extremely small populations endemic to Yunnan Province, China.</title>
        <authorList>
            <person name="Yang J."/>
            <person name="Wariss H.M."/>
            <person name="Tao L."/>
            <person name="Zhang R."/>
            <person name="Yun Q."/>
            <person name="Hollingsworth P."/>
            <person name="Dao Z."/>
            <person name="Luo G."/>
            <person name="Guo H."/>
            <person name="Ma Y."/>
            <person name="Sun W."/>
        </authorList>
    </citation>
    <scope>NUCLEOTIDE SEQUENCE [LARGE SCALE GENOMIC DNA]</scope>
    <source>
        <strain evidence="3">cv. br00</strain>
    </source>
</reference>
<keyword evidence="3" id="KW-1185">Reference proteome</keyword>
<sequence>MLLTFNLVSCRMLNTMSLRKTPIQGHYHPLIHQIQYPMGLAFVLLTREFVAPTVSQQHKRFIRIARLSHASNLILLLKQLKNGLWTEQFYQLRIH</sequence>
<dbReference type="Proteomes" id="UP000326939">
    <property type="component" value="Chromosome 15"/>
</dbReference>
<evidence type="ECO:0000313" key="2">
    <source>
        <dbReference type="EMBL" id="KAB5524481.1"/>
    </source>
</evidence>
<dbReference type="AlphaFoldDB" id="A0A5N5JZ32"/>
<dbReference type="EMBL" id="VDCV01000015">
    <property type="protein sequence ID" value="KAB5524413.1"/>
    <property type="molecule type" value="Genomic_DNA"/>
</dbReference>
<name>A0A5N5JZ32_9ROSI</name>
<dbReference type="EMBL" id="VDCV01000015">
    <property type="protein sequence ID" value="KAB5524481.1"/>
    <property type="molecule type" value="Genomic_DNA"/>
</dbReference>
<protein>
    <submittedName>
        <fullName evidence="2">Uncharacterized protein</fullName>
    </submittedName>
</protein>
<reference evidence="2" key="3">
    <citation type="submission" date="2019-05" db="EMBL/GenBank/DDBJ databases">
        <authorList>
            <person name="Zhang R."/>
        </authorList>
    </citation>
    <scope>NUCLEOTIDE SEQUENCE [LARGE SCALE GENOMIC DNA]</scope>
    <source>
        <strain evidence="2">Br00</strain>
        <tissue evidence="2">Leaf</tissue>
    </source>
</reference>